<gene>
    <name evidence="1" type="ORF">METZ01_LOCUS395585</name>
</gene>
<protein>
    <submittedName>
        <fullName evidence="1">Uncharacterized protein</fullName>
    </submittedName>
</protein>
<accession>A0A382VA13</accession>
<proteinExistence type="predicted"/>
<evidence type="ECO:0000313" key="1">
    <source>
        <dbReference type="EMBL" id="SVD42731.1"/>
    </source>
</evidence>
<organism evidence="1">
    <name type="scientific">marine metagenome</name>
    <dbReference type="NCBI Taxonomy" id="408172"/>
    <lineage>
        <taxon>unclassified sequences</taxon>
        <taxon>metagenomes</taxon>
        <taxon>ecological metagenomes</taxon>
    </lineage>
</organism>
<reference evidence="1" key="1">
    <citation type="submission" date="2018-05" db="EMBL/GenBank/DDBJ databases">
        <authorList>
            <person name="Lanie J.A."/>
            <person name="Ng W.-L."/>
            <person name="Kazmierczak K.M."/>
            <person name="Andrzejewski T.M."/>
            <person name="Davidsen T.M."/>
            <person name="Wayne K.J."/>
            <person name="Tettelin H."/>
            <person name="Glass J.I."/>
            <person name="Rusch D."/>
            <person name="Podicherti R."/>
            <person name="Tsui H.-C.T."/>
            <person name="Winkler M.E."/>
        </authorList>
    </citation>
    <scope>NUCLEOTIDE SEQUENCE</scope>
</reference>
<dbReference type="AlphaFoldDB" id="A0A382VA13"/>
<sequence>MATSFLHPSFLFHPTSGASALRVEPGQLLQAFRAEEWESRIIEGLDSKDLAATVTNRGNHLLEPPPQPGRRIRMLQLDPVFKNA</sequence>
<name>A0A382VA13_9ZZZZ</name>
<dbReference type="EMBL" id="UINC01149951">
    <property type="protein sequence ID" value="SVD42731.1"/>
    <property type="molecule type" value="Genomic_DNA"/>
</dbReference>